<name>A0A1M5YHK6_BUTFI</name>
<reference evidence="2" key="1">
    <citation type="submission" date="2016-11" db="EMBL/GenBank/DDBJ databases">
        <authorList>
            <person name="Varghese N."/>
            <person name="Submissions S."/>
        </authorList>
    </citation>
    <scope>NUCLEOTIDE SEQUENCE [LARGE SCALE GENOMIC DNA]</scope>
    <source>
        <strain evidence="2">DSM 3071</strain>
    </source>
</reference>
<dbReference type="RefSeq" id="WP_073386695.1">
    <property type="nucleotide sequence ID" value="NZ_FQXK01000011.1"/>
</dbReference>
<dbReference type="OrthoDB" id="9949878at2"/>
<dbReference type="Proteomes" id="UP000184278">
    <property type="component" value="Unassembled WGS sequence"/>
</dbReference>
<evidence type="ECO:0000313" key="2">
    <source>
        <dbReference type="Proteomes" id="UP000184278"/>
    </source>
</evidence>
<evidence type="ECO:0000313" key="1">
    <source>
        <dbReference type="EMBL" id="SHI10983.1"/>
    </source>
</evidence>
<dbReference type="EMBL" id="FQXK01000011">
    <property type="protein sequence ID" value="SHI10983.1"/>
    <property type="molecule type" value="Genomic_DNA"/>
</dbReference>
<dbReference type="GeneID" id="89508608"/>
<accession>A0A1M5YHK6</accession>
<keyword evidence="2" id="KW-1185">Reference proteome</keyword>
<gene>
    <name evidence="1" type="ORF">SAMN02745229_01458</name>
</gene>
<sequence>MTLGEIIDKYWYKADKMHIKLGKEDTVRGDGMITIYEGTMADIPDYLRERKVIDTFNNSDGTPWNIDIE</sequence>
<dbReference type="AlphaFoldDB" id="A0A1M5YHK6"/>
<organism evidence="1 2">
    <name type="scientific">Butyrivibrio fibrisolvens DSM 3071</name>
    <dbReference type="NCBI Taxonomy" id="1121131"/>
    <lineage>
        <taxon>Bacteria</taxon>
        <taxon>Bacillati</taxon>
        <taxon>Bacillota</taxon>
        <taxon>Clostridia</taxon>
        <taxon>Lachnospirales</taxon>
        <taxon>Lachnospiraceae</taxon>
        <taxon>Butyrivibrio</taxon>
    </lineage>
</organism>
<proteinExistence type="predicted"/>
<dbReference type="STRING" id="1121131.SAMN02745229_01458"/>
<protein>
    <submittedName>
        <fullName evidence="1">Uncharacterized protein</fullName>
    </submittedName>
</protein>